<keyword evidence="3" id="KW-1185">Reference proteome</keyword>
<feature type="domain" description="Polyketide synthase dehydratase" evidence="1">
    <location>
        <begin position="28"/>
        <end position="110"/>
    </location>
</feature>
<accession>A0ABT7VWJ6</accession>
<dbReference type="Pfam" id="PF14765">
    <property type="entry name" value="PS-DH"/>
    <property type="match status" value="1"/>
</dbReference>
<evidence type="ECO:0000313" key="3">
    <source>
        <dbReference type="Proteomes" id="UP001171945"/>
    </source>
</evidence>
<reference evidence="2" key="1">
    <citation type="submission" date="2023-06" db="EMBL/GenBank/DDBJ databases">
        <title>Uncultivated large filamentous bacteria from sulfidic sediments reveal new species and different genomic features in energy metabolism and defense.</title>
        <authorList>
            <person name="Fonseca A."/>
        </authorList>
    </citation>
    <scope>NUCLEOTIDE SEQUENCE</scope>
    <source>
        <strain evidence="2">HSG4</strain>
    </source>
</reference>
<proteinExistence type="predicted"/>
<gene>
    <name evidence="2" type="ORF">QUF54_11330</name>
</gene>
<evidence type="ECO:0000259" key="1">
    <source>
        <dbReference type="Pfam" id="PF14765"/>
    </source>
</evidence>
<dbReference type="EMBL" id="JAUCGM010000974">
    <property type="protein sequence ID" value="MDM8563934.1"/>
    <property type="molecule type" value="Genomic_DNA"/>
</dbReference>
<protein>
    <submittedName>
        <fullName evidence="2">Polyketide synthase dehydratase domain-containing protein</fullName>
    </submittedName>
</protein>
<dbReference type="InterPro" id="IPR049551">
    <property type="entry name" value="PKS_DH_C"/>
</dbReference>
<evidence type="ECO:0000313" key="2">
    <source>
        <dbReference type="EMBL" id="MDM8563934.1"/>
    </source>
</evidence>
<name>A0ABT7VWJ6_9GAMM</name>
<organism evidence="2 3">
    <name type="scientific">Candidatus Marithioploca araucensis</name>
    <dbReference type="NCBI Taxonomy" id="70273"/>
    <lineage>
        <taxon>Bacteria</taxon>
        <taxon>Pseudomonadati</taxon>
        <taxon>Pseudomonadota</taxon>
        <taxon>Gammaproteobacteria</taxon>
        <taxon>Thiotrichales</taxon>
        <taxon>Thiotrichaceae</taxon>
        <taxon>Candidatus Marithioploca</taxon>
    </lineage>
</organism>
<comment type="caution">
    <text evidence="2">The sequence shown here is derived from an EMBL/GenBank/DDBJ whole genome shotgun (WGS) entry which is preliminary data.</text>
</comment>
<sequence length="282" mass="31630">MEATQCIAEIGTDDSQLWFGRYLSPELLLGDPGSRDATIHAIQACIPYAQLLPIGIDRLNFIDVHIPGSWTVSAKERWHEGDLFCYDLTVRGQNGELRETWEGLRLRKVSPITWQDGWIEPLLAPYIERRIQELLPNVSLRVAMHHEVTEQRRTRTEKALKKCLGVKTELVWRQDGKPEVPNSGMNVSAAHAGDLTLAVASSMSIACDLEPVIKRDDQVWTDLLGIHRDLVAVISKEANEDSDRAATRIWTARECLKKVGALLETPLTLKSHEADGWILLGA</sequence>
<dbReference type="Proteomes" id="UP001171945">
    <property type="component" value="Unassembled WGS sequence"/>
</dbReference>
<feature type="non-terminal residue" evidence="2">
    <location>
        <position position="282"/>
    </location>
</feature>